<dbReference type="CDD" id="cd14695">
    <property type="entry name" value="bZIP_HLF"/>
    <property type="match status" value="1"/>
</dbReference>
<evidence type="ECO:0000256" key="4">
    <source>
        <dbReference type="ARBA" id="ARBA00023163"/>
    </source>
</evidence>
<dbReference type="STRING" id="6832.A0A553P2H6"/>
<dbReference type="PANTHER" id="PTHR11988">
    <property type="entry name" value="THYROTROPH EMBRYONIC FACTOR RELATED"/>
    <property type="match status" value="1"/>
</dbReference>
<feature type="compositionally biased region" description="Basic and acidic residues" evidence="7">
    <location>
        <begin position="1"/>
        <end position="12"/>
    </location>
</feature>
<organism evidence="9 10">
    <name type="scientific">Tigriopus californicus</name>
    <name type="common">Marine copepod</name>
    <dbReference type="NCBI Taxonomy" id="6832"/>
    <lineage>
        <taxon>Eukaryota</taxon>
        <taxon>Metazoa</taxon>
        <taxon>Ecdysozoa</taxon>
        <taxon>Arthropoda</taxon>
        <taxon>Crustacea</taxon>
        <taxon>Multicrustacea</taxon>
        <taxon>Hexanauplia</taxon>
        <taxon>Copepoda</taxon>
        <taxon>Harpacticoida</taxon>
        <taxon>Harpacticidae</taxon>
        <taxon>Tigriopus</taxon>
    </lineage>
</organism>
<dbReference type="Proteomes" id="UP000318571">
    <property type="component" value="Chromosome 7"/>
</dbReference>
<dbReference type="InterPro" id="IPR004827">
    <property type="entry name" value="bZIP"/>
</dbReference>
<feature type="compositionally biased region" description="Pro residues" evidence="7">
    <location>
        <begin position="109"/>
        <end position="128"/>
    </location>
</feature>
<dbReference type="PANTHER" id="PTHR11988:SF27">
    <property type="entry name" value="GH27708P"/>
    <property type="match status" value="1"/>
</dbReference>
<comment type="caution">
    <text evidence="9">The sequence shown here is derived from an EMBL/GenBank/DDBJ whole genome shotgun (WGS) entry which is preliminary data.</text>
</comment>
<evidence type="ECO:0000256" key="1">
    <source>
        <dbReference type="ARBA" id="ARBA00004123"/>
    </source>
</evidence>
<keyword evidence="2" id="KW-0805">Transcription regulation</keyword>
<evidence type="ECO:0000256" key="2">
    <source>
        <dbReference type="ARBA" id="ARBA00023015"/>
    </source>
</evidence>
<keyword evidence="6" id="KW-0175">Coiled coil</keyword>
<evidence type="ECO:0000313" key="10">
    <source>
        <dbReference type="Proteomes" id="UP000318571"/>
    </source>
</evidence>
<feature type="coiled-coil region" evidence="6">
    <location>
        <begin position="248"/>
        <end position="289"/>
    </location>
</feature>
<keyword evidence="10" id="KW-1185">Reference proteome</keyword>
<evidence type="ECO:0000259" key="8">
    <source>
        <dbReference type="PROSITE" id="PS50217"/>
    </source>
</evidence>
<evidence type="ECO:0000256" key="3">
    <source>
        <dbReference type="ARBA" id="ARBA00023125"/>
    </source>
</evidence>
<comment type="subcellular location">
    <subcellularLocation>
        <location evidence="1">Nucleus</location>
    </subcellularLocation>
</comment>
<dbReference type="InterPro" id="IPR046347">
    <property type="entry name" value="bZIP_sf"/>
</dbReference>
<dbReference type="Gene3D" id="1.20.5.170">
    <property type="match status" value="1"/>
</dbReference>
<dbReference type="GO" id="GO:0005634">
    <property type="term" value="C:nucleus"/>
    <property type="evidence" value="ECO:0007669"/>
    <property type="project" value="UniProtKB-SubCell"/>
</dbReference>
<reference evidence="9 10" key="1">
    <citation type="journal article" date="2018" name="Nat. Ecol. Evol.">
        <title>Genomic signatures of mitonuclear coevolution across populations of Tigriopus californicus.</title>
        <authorList>
            <person name="Barreto F.S."/>
            <person name="Watson E.T."/>
            <person name="Lima T.G."/>
            <person name="Willett C.S."/>
            <person name="Edmands S."/>
            <person name="Li W."/>
            <person name="Burton R.S."/>
        </authorList>
    </citation>
    <scope>NUCLEOTIDE SEQUENCE [LARGE SCALE GENOMIC DNA]</scope>
    <source>
        <strain evidence="9 10">San Diego</strain>
    </source>
</reference>
<feature type="compositionally biased region" description="Low complexity" evidence="7">
    <location>
        <begin position="61"/>
        <end position="75"/>
    </location>
</feature>
<evidence type="ECO:0000256" key="5">
    <source>
        <dbReference type="ARBA" id="ARBA00023242"/>
    </source>
</evidence>
<protein>
    <recommendedName>
        <fullName evidence="8">BZIP domain-containing protein</fullName>
    </recommendedName>
</protein>
<feature type="region of interest" description="Disordered" evidence="7">
    <location>
        <begin position="1"/>
        <end position="41"/>
    </location>
</feature>
<keyword evidence="5" id="KW-0539">Nucleus</keyword>
<gene>
    <name evidence="9" type="ORF">TCAL_16202</name>
</gene>
<keyword evidence="3" id="KW-0238">DNA-binding</keyword>
<keyword evidence="4" id="KW-0804">Transcription</keyword>
<sequence>MRDATHSSHLHETSSSNGDTKGECIKTARINHTNAPPKTQVPDLFDWEQAQFLMCDHRQQPQHQQQHQQHQQLSHQADEHQSNVFQRHHVQDQEEPSPLSHNEVVMPPDLHPPPLPPPPPPPTPPLPPLSMVAHDSRTVQHETQFQYQFQSSQNQHHQNLHQGRPSRVCLPSISTSCPRTISVSSNDSDYYCDQLNSSPDDSIATEMNQMEPSPTEEWLACRDPRYWERRRKNNLAAKKSRDARRVRENQLRIKVLCLENANQALRNQVAQEKQANATLRSKIRSLESTDEDKD</sequence>
<feature type="region of interest" description="Disordered" evidence="7">
    <location>
        <begin position="57"/>
        <end position="131"/>
    </location>
</feature>
<evidence type="ECO:0000313" key="9">
    <source>
        <dbReference type="EMBL" id="TRY71850.1"/>
    </source>
</evidence>
<evidence type="ECO:0000256" key="6">
    <source>
        <dbReference type="SAM" id="Coils"/>
    </source>
</evidence>
<proteinExistence type="predicted"/>
<dbReference type="Pfam" id="PF07716">
    <property type="entry name" value="bZIP_2"/>
    <property type="match status" value="1"/>
</dbReference>
<dbReference type="SUPFAM" id="SSF57959">
    <property type="entry name" value="Leucine zipper domain"/>
    <property type="match status" value="1"/>
</dbReference>
<dbReference type="EMBL" id="VCGU01000008">
    <property type="protein sequence ID" value="TRY71850.1"/>
    <property type="molecule type" value="Genomic_DNA"/>
</dbReference>
<dbReference type="AlphaFoldDB" id="A0A553P2H6"/>
<name>A0A553P2H6_TIGCA</name>
<dbReference type="GO" id="GO:0000981">
    <property type="term" value="F:DNA-binding transcription factor activity, RNA polymerase II-specific"/>
    <property type="evidence" value="ECO:0007669"/>
    <property type="project" value="TreeGrafter"/>
</dbReference>
<feature type="domain" description="BZIP" evidence="8">
    <location>
        <begin position="223"/>
        <end position="286"/>
    </location>
</feature>
<dbReference type="PROSITE" id="PS50217">
    <property type="entry name" value="BZIP"/>
    <property type="match status" value="1"/>
</dbReference>
<evidence type="ECO:0000256" key="7">
    <source>
        <dbReference type="SAM" id="MobiDB-lite"/>
    </source>
</evidence>
<accession>A0A553P2H6</accession>
<dbReference type="InterPro" id="IPR040223">
    <property type="entry name" value="PAR_bZIP"/>
</dbReference>
<dbReference type="GO" id="GO:0000978">
    <property type="term" value="F:RNA polymerase II cis-regulatory region sequence-specific DNA binding"/>
    <property type="evidence" value="ECO:0007669"/>
    <property type="project" value="TreeGrafter"/>
</dbReference>
<dbReference type="SMART" id="SM00338">
    <property type="entry name" value="BRLZ"/>
    <property type="match status" value="1"/>
</dbReference>